<dbReference type="Proteomes" id="UP001610444">
    <property type="component" value="Unassembled WGS sequence"/>
</dbReference>
<protein>
    <submittedName>
        <fullName evidence="3">Alpha/beta-hydrolase</fullName>
    </submittedName>
</protein>
<dbReference type="InterPro" id="IPR013736">
    <property type="entry name" value="Xaa-Pro_dipept_C"/>
</dbReference>
<evidence type="ECO:0000313" key="4">
    <source>
        <dbReference type="Proteomes" id="UP001610444"/>
    </source>
</evidence>
<dbReference type="NCBIfam" id="TIGR00976">
    <property type="entry name" value="CocE_NonD"/>
    <property type="match status" value="1"/>
</dbReference>
<dbReference type="SUPFAM" id="SSF49785">
    <property type="entry name" value="Galactose-binding domain-like"/>
    <property type="match status" value="1"/>
</dbReference>
<dbReference type="GeneID" id="98158724"/>
<evidence type="ECO:0000256" key="1">
    <source>
        <dbReference type="ARBA" id="ARBA00022801"/>
    </source>
</evidence>
<evidence type="ECO:0000259" key="2">
    <source>
        <dbReference type="SMART" id="SM00939"/>
    </source>
</evidence>
<dbReference type="InterPro" id="IPR029058">
    <property type="entry name" value="AB_hydrolase_fold"/>
</dbReference>
<keyword evidence="1" id="KW-0378">Hydrolase</keyword>
<reference evidence="3 4" key="1">
    <citation type="submission" date="2024-07" db="EMBL/GenBank/DDBJ databases">
        <title>Section-level genome sequencing and comparative genomics of Aspergillus sections Usti and Cavernicolus.</title>
        <authorList>
            <consortium name="Lawrence Berkeley National Laboratory"/>
            <person name="Nybo J.L."/>
            <person name="Vesth T.C."/>
            <person name="Theobald S."/>
            <person name="Frisvad J.C."/>
            <person name="Larsen T.O."/>
            <person name="Kjaerboelling I."/>
            <person name="Rothschild-Mancinelli K."/>
            <person name="Lyhne E.K."/>
            <person name="Kogle M.E."/>
            <person name="Barry K."/>
            <person name="Clum A."/>
            <person name="Na H."/>
            <person name="Ledsgaard L."/>
            <person name="Lin J."/>
            <person name="Lipzen A."/>
            <person name="Kuo A."/>
            <person name="Riley R."/>
            <person name="Mondo S."/>
            <person name="LaButti K."/>
            <person name="Haridas S."/>
            <person name="Pangalinan J."/>
            <person name="Salamov A.A."/>
            <person name="Simmons B.A."/>
            <person name="Magnuson J.K."/>
            <person name="Chen J."/>
            <person name="Drula E."/>
            <person name="Henrissat B."/>
            <person name="Wiebenga A."/>
            <person name="Lubbers R.J."/>
            <person name="Gomes A.C."/>
            <person name="Macurrencykelacurrency M.R."/>
            <person name="Stajich J."/>
            <person name="Grigoriev I.V."/>
            <person name="Mortensen U.H."/>
            <person name="De vries R.P."/>
            <person name="Baker S.E."/>
            <person name="Andersen M.R."/>
        </authorList>
    </citation>
    <scope>NUCLEOTIDE SEQUENCE [LARGE SCALE GENOMIC DNA]</scope>
    <source>
        <strain evidence="3 4">CBS 756.74</strain>
    </source>
</reference>
<dbReference type="InterPro" id="IPR008979">
    <property type="entry name" value="Galactose-bd-like_sf"/>
</dbReference>
<dbReference type="InterPro" id="IPR000383">
    <property type="entry name" value="Xaa-Pro-like_dom"/>
</dbReference>
<dbReference type="Pfam" id="PF02129">
    <property type="entry name" value="Peptidase_S15"/>
    <property type="match status" value="1"/>
</dbReference>
<evidence type="ECO:0000313" key="3">
    <source>
        <dbReference type="EMBL" id="KAL2840130.1"/>
    </source>
</evidence>
<dbReference type="Gene3D" id="3.40.50.1820">
    <property type="entry name" value="alpha/beta hydrolase"/>
    <property type="match status" value="1"/>
</dbReference>
<dbReference type="Pfam" id="PF08530">
    <property type="entry name" value="PepX_C"/>
    <property type="match status" value="1"/>
</dbReference>
<proteinExistence type="predicted"/>
<comment type="caution">
    <text evidence="3">The sequence shown here is derived from an EMBL/GenBank/DDBJ whole genome shotgun (WGS) entry which is preliminary data.</text>
</comment>
<dbReference type="EMBL" id="JBFXLR010000068">
    <property type="protein sequence ID" value="KAL2840130.1"/>
    <property type="molecule type" value="Genomic_DNA"/>
</dbReference>
<dbReference type="PANTHER" id="PTHR43056:SF10">
    <property type="entry name" value="COCE_NOND FAMILY, PUTATIVE (AFU_ORTHOLOGUE AFUA_7G00600)-RELATED"/>
    <property type="match status" value="1"/>
</dbReference>
<organism evidence="3 4">
    <name type="scientific">Aspergillus pseudodeflectus</name>
    <dbReference type="NCBI Taxonomy" id="176178"/>
    <lineage>
        <taxon>Eukaryota</taxon>
        <taxon>Fungi</taxon>
        <taxon>Dikarya</taxon>
        <taxon>Ascomycota</taxon>
        <taxon>Pezizomycotina</taxon>
        <taxon>Eurotiomycetes</taxon>
        <taxon>Eurotiomycetidae</taxon>
        <taxon>Eurotiales</taxon>
        <taxon>Aspergillaceae</taxon>
        <taxon>Aspergillus</taxon>
        <taxon>Aspergillus subgen. Nidulantes</taxon>
    </lineage>
</organism>
<feature type="domain" description="Xaa-Pro dipeptidyl-peptidase C-terminal" evidence="2">
    <location>
        <begin position="452"/>
        <end position="701"/>
    </location>
</feature>
<dbReference type="InterPro" id="IPR050585">
    <property type="entry name" value="Xaa-Pro_dipeptidyl-ppase/CocE"/>
</dbReference>
<gene>
    <name evidence="3" type="ORF">BJX68DRAFT_258647</name>
</gene>
<dbReference type="Gene3D" id="1.10.3020.20">
    <property type="match status" value="1"/>
</dbReference>
<dbReference type="PANTHER" id="PTHR43056">
    <property type="entry name" value="PEPTIDASE S9 PROLYL OLIGOPEPTIDASE"/>
    <property type="match status" value="1"/>
</dbReference>
<accession>A0ABR4JJB1</accession>
<dbReference type="SMART" id="SM00939">
    <property type="entry name" value="PepX_C"/>
    <property type="match status" value="1"/>
</dbReference>
<dbReference type="InterPro" id="IPR005674">
    <property type="entry name" value="CocE/Ser_esterase"/>
</dbReference>
<dbReference type="RefSeq" id="XP_070893899.1">
    <property type="nucleotide sequence ID" value="XM_071043560.1"/>
</dbReference>
<dbReference type="SUPFAM" id="SSF53474">
    <property type="entry name" value="alpha/beta-Hydrolases"/>
    <property type="match status" value="1"/>
</dbReference>
<name>A0ABR4JJB1_9EURO</name>
<dbReference type="Gene3D" id="2.60.120.260">
    <property type="entry name" value="Galactose-binding domain-like"/>
    <property type="match status" value="1"/>
</dbReference>
<keyword evidence="4" id="KW-1185">Reference proteome</keyword>
<sequence length="716" mass="80054">MSVEGIFPDVVGLTYRSGAETGVTTNEFKFRFEPGTIVTFSIGDLVLGECHGKKLVSIFDLVPPGTSALDPKVVNRARLLFSLSPGQGFEKPIIIDGQAREALSEYARMVNLNCNNTSDLDNALFCISSKLGIPSKTVSYTRNHLRRAKAGFKVLRDLHIPTRDGAGILGDVYLPLQYRERFPVLMSCTIYGRRVFYSGPNLDDEDDIAAFERAEDEWHSTAEGTPVRVPRGSWGPSWEAQRGFENIATFNTFSYVPHGYAMVKIDPRGVSQTPGTRGVPGQLTNDLYDAVEWAAKQSWSNGQVALVGSSYGANVLWNVASLRPKGLKCFVPYASDIDPYRDAAYIGGVPGIPYITDWYRRVRLCSPKWTDHVDLLNVMKSHPFYDGLWDTMKSNLGPVDLPCFLAASQLFMIHGRAAYEAWRSRNPANTHLQLVDSNYYPLPSREAAWKILQFLDHYLKGTQNPTPERVGIQMRLGHGQWCWRKETNWPVPGTQYTQWHLQADGTLAGEEEAAQNTQEKLFTYAARVSHDGRSGASFRSAPFENDVDVAGHFKAVLSVSASSPDADFVVMLWAEDEEGRVVPYSAKGELEPLAKGFLRASHRQLDPLRSTPERPWHTHTAQDNALLQANEIVQLEIEIFPAAARIRKGWKLRVDICPSEYQPDIPGYEPVKMREFYGEVDDDEQATNSIHVGAGRPNYIVCPAVPREEGYPNLMQ</sequence>